<dbReference type="CDD" id="cd08217">
    <property type="entry name" value="STKc_Nek2"/>
    <property type="match status" value="1"/>
</dbReference>
<accession>A0A075ARV0</accession>
<dbReference type="PROSITE" id="PS50011">
    <property type="entry name" value="PROTEIN_KINASE_DOM"/>
    <property type="match status" value="1"/>
</dbReference>
<dbReference type="InterPro" id="IPR008271">
    <property type="entry name" value="Ser/Thr_kinase_AS"/>
</dbReference>
<organism evidence="13 14">
    <name type="scientific">Rozella allomycis (strain CSF55)</name>
    <dbReference type="NCBI Taxonomy" id="988480"/>
    <lineage>
        <taxon>Eukaryota</taxon>
        <taxon>Fungi</taxon>
        <taxon>Fungi incertae sedis</taxon>
        <taxon>Cryptomycota</taxon>
        <taxon>Cryptomycota incertae sedis</taxon>
        <taxon>Rozella</taxon>
    </lineage>
</organism>
<dbReference type="GO" id="GO:0004674">
    <property type="term" value="F:protein serine/threonine kinase activity"/>
    <property type="evidence" value="ECO:0007669"/>
    <property type="project" value="UniProtKB-KW"/>
</dbReference>
<dbReference type="PANTHER" id="PTHR44899">
    <property type="entry name" value="CAMK FAMILY PROTEIN KINASE"/>
    <property type="match status" value="1"/>
</dbReference>
<dbReference type="HOGENOM" id="CLU_000288_63_23_1"/>
<dbReference type="PROSITE" id="PS00108">
    <property type="entry name" value="PROTEIN_KINASE_ST"/>
    <property type="match status" value="1"/>
</dbReference>
<dbReference type="EC" id="2.7.11.1" evidence="1"/>
<dbReference type="InterPro" id="IPR017441">
    <property type="entry name" value="Protein_kinase_ATP_BS"/>
</dbReference>
<evidence type="ECO:0000256" key="2">
    <source>
        <dbReference type="ARBA" id="ARBA00022527"/>
    </source>
</evidence>
<feature type="coiled-coil region" evidence="11">
    <location>
        <begin position="289"/>
        <end position="323"/>
    </location>
</feature>
<evidence type="ECO:0000256" key="3">
    <source>
        <dbReference type="ARBA" id="ARBA00022679"/>
    </source>
</evidence>
<dbReference type="SUPFAM" id="SSF56112">
    <property type="entry name" value="Protein kinase-like (PK-like)"/>
    <property type="match status" value="1"/>
</dbReference>
<dbReference type="SMART" id="SM00220">
    <property type="entry name" value="S_TKc"/>
    <property type="match status" value="1"/>
</dbReference>
<evidence type="ECO:0000256" key="11">
    <source>
        <dbReference type="SAM" id="Coils"/>
    </source>
</evidence>
<dbReference type="Pfam" id="PF00069">
    <property type="entry name" value="Pkinase"/>
    <property type="match status" value="1"/>
</dbReference>
<feature type="domain" description="Protein kinase" evidence="12">
    <location>
        <begin position="6"/>
        <end position="266"/>
    </location>
</feature>
<evidence type="ECO:0000256" key="10">
    <source>
        <dbReference type="RuleBase" id="RU000304"/>
    </source>
</evidence>
<keyword evidence="14" id="KW-1185">Reference proteome</keyword>
<evidence type="ECO:0000256" key="5">
    <source>
        <dbReference type="ARBA" id="ARBA00022777"/>
    </source>
</evidence>
<comment type="catalytic activity">
    <reaction evidence="7">
        <text>L-threonyl-[protein] + ATP = O-phospho-L-threonyl-[protein] + ADP + H(+)</text>
        <dbReference type="Rhea" id="RHEA:46608"/>
        <dbReference type="Rhea" id="RHEA-COMP:11060"/>
        <dbReference type="Rhea" id="RHEA-COMP:11605"/>
        <dbReference type="ChEBI" id="CHEBI:15378"/>
        <dbReference type="ChEBI" id="CHEBI:30013"/>
        <dbReference type="ChEBI" id="CHEBI:30616"/>
        <dbReference type="ChEBI" id="CHEBI:61977"/>
        <dbReference type="ChEBI" id="CHEBI:456216"/>
        <dbReference type="EC" id="2.7.11.1"/>
    </reaction>
</comment>
<evidence type="ECO:0000256" key="1">
    <source>
        <dbReference type="ARBA" id="ARBA00012513"/>
    </source>
</evidence>
<dbReference type="InterPro" id="IPR051131">
    <property type="entry name" value="NEK_Ser/Thr_kinase_NIMA"/>
</dbReference>
<dbReference type="PANTHER" id="PTHR44899:SF10">
    <property type="entry name" value="NIMA-RELATED KINASE 2"/>
    <property type="match status" value="1"/>
</dbReference>
<keyword evidence="5 13" id="KW-0418">Kinase</keyword>
<dbReference type="STRING" id="988480.A0A075ARV0"/>
<proteinExistence type="inferred from homology"/>
<dbReference type="Gene3D" id="3.30.200.20">
    <property type="entry name" value="Phosphorylase Kinase, domain 1"/>
    <property type="match status" value="2"/>
</dbReference>
<evidence type="ECO:0000259" key="12">
    <source>
        <dbReference type="PROSITE" id="PS50011"/>
    </source>
</evidence>
<comment type="similarity">
    <text evidence="10">Belongs to the protein kinase superfamily.</text>
</comment>
<name>A0A075ARV0_ROZAC</name>
<dbReference type="OrthoDB" id="10250725at2759"/>
<keyword evidence="3" id="KW-0808">Transferase</keyword>
<keyword evidence="2 10" id="KW-0723">Serine/threonine-protein kinase</keyword>
<dbReference type="Gene3D" id="1.10.510.10">
    <property type="entry name" value="Transferase(Phosphotransferase) domain 1"/>
    <property type="match status" value="1"/>
</dbReference>
<reference evidence="13 14" key="1">
    <citation type="journal article" date="2013" name="Curr. Biol.">
        <title>Shared signatures of parasitism and phylogenomics unite Cryptomycota and microsporidia.</title>
        <authorList>
            <person name="James T.Y."/>
            <person name="Pelin A."/>
            <person name="Bonen L."/>
            <person name="Ahrendt S."/>
            <person name="Sain D."/>
            <person name="Corradi N."/>
            <person name="Stajich J.E."/>
        </authorList>
    </citation>
    <scope>NUCLEOTIDE SEQUENCE [LARGE SCALE GENOMIC DNA]</scope>
    <source>
        <strain evidence="13 14">CSF55</strain>
    </source>
</reference>
<keyword evidence="6 9" id="KW-0067">ATP-binding</keyword>
<feature type="binding site" evidence="9">
    <location>
        <position position="35"/>
    </location>
    <ligand>
        <name>ATP</name>
        <dbReference type="ChEBI" id="CHEBI:30616"/>
    </ligand>
</feature>
<dbReference type="Proteomes" id="UP000030755">
    <property type="component" value="Unassembled WGS sequence"/>
</dbReference>
<dbReference type="PROSITE" id="PS00107">
    <property type="entry name" value="PROTEIN_KINASE_ATP"/>
    <property type="match status" value="1"/>
</dbReference>
<dbReference type="AlphaFoldDB" id="A0A075ARV0"/>
<evidence type="ECO:0000256" key="7">
    <source>
        <dbReference type="ARBA" id="ARBA00047899"/>
    </source>
</evidence>
<comment type="catalytic activity">
    <reaction evidence="8">
        <text>L-seryl-[protein] + ATP = O-phospho-L-seryl-[protein] + ADP + H(+)</text>
        <dbReference type="Rhea" id="RHEA:17989"/>
        <dbReference type="Rhea" id="RHEA-COMP:9863"/>
        <dbReference type="Rhea" id="RHEA-COMP:11604"/>
        <dbReference type="ChEBI" id="CHEBI:15378"/>
        <dbReference type="ChEBI" id="CHEBI:29999"/>
        <dbReference type="ChEBI" id="CHEBI:30616"/>
        <dbReference type="ChEBI" id="CHEBI:83421"/>
        <dbReference type="ChEBI" id="CHEBI:456216"/>
        <dbReference type="EC" id="2.7.11.1"/>
    </reaction>
</comment>
<dbReference type="InterPro" id="IPR011009">
    <property type="entry name" value="Kinase-like_dom_sf"/>
</dbReference>
<evidence type="ECO:0000256" key="6">
    <source>
        <dbReference type="ARBA" id="ARBA00022840"/>
    </source>
</evidence>
<dbReference type="OMA" id="LALHRCH"/>
<dbReference type="GO" id="GO:0005524">
    <property type="term" value="F:ATP binding"/>
    <property type="evidence" value="ECO:0007669"/>
    <property type="project" value="UniProtKB-UniRule"/>
</dbReference>
<keyword evidence="11" id="KW-0175">Coiled coil</keyword>
<evidence type="ECO:0000313" key="14">
    <source>
        <dbReference type="Proteomes" id="UP000030755"/>
    </source>
</evidence>
<dbReference type="EMBL" id="KE561089">
    <property type="protein sequence ID" value="EPZ33001.1"/>
    <property type="molecule type" value="Genomic_DNA"/>
</dbReference>
<sequence>MEENGFEVLEQIGKGSFGFIRKVRKLKDNIVMARKEINYSKMSEKEKLQLVSEVNILRELRRKHIVRYYERHIDKENMLIYICMEYCENGDLGTLLTKMRRENTFFDEDSIWKMFTQIVLALHECHHFKNGAVLHRDLKPENILLDKDLNVKLSDFGLSCVLKRPLDLAKTYLGTPYYMSPEQVDEKEYNVKSDIWSLGCLLYEMCELRPPFNGKNETELWSNIKSGRYRLSQNFSNELHNIIRCLLKIDPNQRPTTDDLIQHPIIKLSIREQKFEDQKLIFEAEKMRISQREKNLTKKEAEIEKFKEKLLLRENEIKLMEKQIAERMQMIFERENTLLSIQKSMEYQQTDNMIERRLSPKRSHLKTTTPFRDRTHQVVNTNYIPQSLYKTPELKSKYFSDRWKQHDDNPN</sequence>
<protein>
    <recommendedName>
        <fullName evidence="1">non-specific serine/threonine protein kinase</fullName>
        <ecNumber evidence="1">2.7.11.1</ecNumber>
    </recommendedName>
</protein>
<gene>
    <name evidence="13" type="ORF">O9G_004415</name>
</gene>
<evidence type="ECO:0000313" key="13">
    <source>
        <dbReference type="EMBL" id="EPZ33001.1"/>
    </source>
</evidence>
<evidence type="ECO:0000256" key="8">
    <source>
        <dbReference type="ARBA" id="ARBA00048679"/>
    </source>
</evidence>
<dbReference type="InterPro" id="IPR000719">
    <property type="entry name" value="Prot_kinase_dom"/>
</dbReference>
<evidence type="ECO:0000256" key="4">
    <source>
        <dbReference type="ARBA" id="ARBA00022741"/>
    </source>
</evidence>
<evidence type="ECO:0000256" key="9">
    <source>
        <dbReference type="PROSITE-ProRule" id="PRU10141"/>
    </source>
</evidence>
<keyword evidence="4 9" id="KW-0547">Nucleotide-binding</keyword>